<feature type="domain" description="Sugar phosphate transporter" evidence="6">
    <location>
        <begin position="441"/>
        <end position="733"/>
    </location>
</feature>
<reference evidence="7 8" key="1">
    <citation type="journal article" date="2020" name="bioRxiv">
        <title>Metabolic contributions of an alphaproteobacterial endosymbiont in the apicomplexan Cardiosporidium cionae.</title>
        <authorList>
            <person name="Hunter E.S."/>
            <person name="Paight C.J."/>
            <person name="Lane C.E."/>
        </authorList>
    </citation>
    <scope>NUCLEOTIDE SEQUENCE [LARGE SCALE GENOMIC DNA]</scope>
    <source>
        <strain evidence="7">ESH_2018</strain>
    </source>
</reference>
<dbReference type="InterPro" id="IPR004853">
    <property type="entry name" value="Sugar_P_trans_dom"/>
</dbReference>
<organism evidence="7 8">
    <name type="scientific">Cardiosporidium cionae</name>
    <dbReference type="NCBI Taxonomy" id="476202"/>
    <lineage>
        <taxon>Eukaryota</taxon>
        <taxon>Sar</taxon>
        <taxon>Alveolata</taxon>
        <taxon>Apicomplexa</taxon>
        <taxon>Aconoidasida</taxon>
        <taxon>Nephromycida</taxon>
        <taxon>Cardiosporidium</taxon>
    </lineage>
</organism>
<dbReference type="SUPFAM" id="SSF103481">
    <property type="entry name" value="Multidrug resistance efflux transporter EmrE"/>
    <property type="match status" value="1"/>
</dbReference>
<keyword evidence="8" id="KW-1185">Reference proteome</keyword>
<feature type="transmembrane region" description="Helical" evidence="5">
    <location>
        <begin position="714"/>
        <end position="734"/>
    </location>
</feature>
<evidence type="ECO:0000256" key="2">
    <source>
        <dbReference type="ARBA" id="ARBA00022692"/>
    </source>
</evidence>
<proteinExistence type="predicted"/>
<dbReference type="InterPro" id="IPR050186">
    <property type="entry name" value="TPT_transporter"/>
</dbReference>
<accession>A0ABQ7JDT3</accession>
<dbReference type="EMBL" id="JADAQX010000081">
    <property type="protein sequence ID" value="KAF8822124.1"/>
    <property type="molecule type" value="Genomic_DNA"/>
</dbReference>
<name>A0ABQ7JDT3_9APIC</name>
<dbReference type="InterPro" id="IPR037185">
    <property type="entry name" value="EmrE-like"/>
</dbReference>
<sequence length="738" mass="82068">MLRSILKLVLLITPFHIFLSAIWSFLLHPIILVIFCHQLALLQASYLNPFFVTSEVTNTFGISESSLKTAVLLPTCFREAPPVLHPQADLVNSSPSSLISIPTASLSNNESLLRIFANFSFKTYRQTPPTPPPLRDSLLVSRSTNGYYWESTSKYPDSHLLGSPFSIAFYPFSHSTLPPPRYAYRGVGKTVVIGNSFMENLSTKLLQAFGIIHAFGRIIESVSTRSCDDTRSMHPALVSRHPSVMRKQHGSLLRDISSYDSVLFLFDLNRKTRGHSLSESNTHQELIRKSESSPGKIMLWSNNKRNKGRNHNGENKHLVSSLSSEIPRCSKFISPSQHMTESTVSALPSSVGSCLKTSETRKDKLEPNTALEVELPSGVTRPSLSSFNELESIENSGINLKPTVYASPPHLCLANRRSPSQKQFLLIKDTFGPLCMTVGKFSLWYFANCQFSIQNKRALMLFPLPFTVSLLQTAVGIPLAVLPWIFKIRKSPFLHRRGIRTVIEQGFWHTGLHLAGMCALSAGAVSFVSVVKASEPVMTALLRGLVFGKWIQWRSYLSLMPIIVGVILASIKELSFTWSSFSSAMLSNVCSTLRSLKGKEILSNAENIGKNISPQNLFALTHLLSCFMEVPFIAIEIPKWRTFWKAYAMKVKLLGHSPSLIFRHIWLSGLFYFLYNELAMSILNGCNPISHAVANVLKRISVVAVSAFVFGTKISFMSASGSCLAVLGTFIYSLSKSK</sequence>
<evidence type="ECO:0000256" key="5">
    <source>
        <dbReference type="SAM" id="Phobius"/>
    </source>
</evidence>
<evidence type="ECO:0000256" key="3">
    <source>
        <dbReference type="ARBA" id="ARBA00022989"/>
    </source>
</evidence>
<comment type="subcellular location">
    <subcellularLocation>
        <location evidence="1">Membrane</location>
        <topology evidence="1">Multi-pass membrane protein</topology>
    </subcellularLocation>
</comment>
<comment type="caution">
    <text evidence="7">The sequence shown here is derived from an EMBL/GenBank/DDBJ whole genome shotgun (WGS) entry which is preliminary data.</text>
</comment>
<feature type="transmembrane region" description="Helical" evidence="5">
    <location>
        <begin position="458"/>
        <end position="486"/>
    </location>
</feature>
<dbReference type="PANTHER" id="PTHR11132">
    <property type="entry name" value="SOLUTE CARRIER FAMILY 35"/>
    <property type="match status" value="1"/>
</dbReference>
<evidence type="ECO:0000256" key="1">
    <source>
        <dbReference type="ARBA" id="ARBA00004141"/>
    </source>
</evidence>
<keyword evidence="4 5" id="KW-0472">Membrane</keyword>
<evidence type="ECO:0000259" key="6">
    <source>
        <dbReference type="Pfam" id="PF03151"/>
    </source>
</evidence>
<keyword evidence="3 5" id="KW-1133">Transmembrane helix</keyword>
<dbReference type="Proteomes" id="UP000823046">
    <property type="component" value="Unassembled WGS sequence"/>
</dbReference>
<feature type="transmembrane region" description="Helical" evidence="5">
    <location>
        <begin position="551"/>
        <end position="571"/>
    </location>
</feature>
<feature type="transmembrane region" description="Helical" evidence="5">
    <location>
        <begin position="653"/>
        <end position="675"/>
    </location>
</feature>
<evidence type="ECO:0000313" key="7">
    <source>
        <dbReference type="EMBL" id="KAF8822124.1"/>
    </source>
</evidence>
<evidence type="ECO:0000313" key="8">
    <source>
        <dbReference type="Proteomes" id="UP000823046"/>
    </source>
</evidence>
<feature type="transmembrane region" description="Helical" evidence="5">
    <location>
        <begin position="507"/>
        <end position="531"/>
    </location>
</feature>
<keyword evidence="2 5" id="KW-0812">Transmembrane</keyword>
<dbReference type="Pfam" id="PF03151">
    <property type="entry name" value="TPT"/>
    <property type="match status" value="1"/>
</dbReference>
<protein>
    <recommendedName>
        <fullName evidence="6">Sugar phosphate transporter domain-containing protein</fullName>
    </recommendedName>
</protein>
<gene>
    <name evidence="7" type="ORF">IE077_000960</name>
</gene>
<evidence type="ECO:0000256" key="4">
    <source>
        <dbReference type="ARBA" id="ARBA00023136"/>
    </source>
</evidence>